<reference evidence="2 3" key="1">
    <citation type="submission" date="2019-06" db="EMBL/GenBank/DDBJ databases">
        <title>Sequencing the genomes of 1000 actinobacteria strains.</title>
        <authorList>
            <person name="Klenk H.-P."/>
        </authorList>
    </citation>
    <scope>NUCLEOTIDE SEQUENCE [LARGE SCALE GENOMIC DNA]</scope>
    <source>
        <strain evidence="2 3">DSM 18607</strain>
    </source>
</reference>
<dbReference type="InterPro" id="IPR027417">
    <property type="entry name" value="P-loop_NTPase"/>
</dbReference>
<evidence type="ECO:0000256" key="1">
    <source>
        <dbReference type="SAM" id="MobiDB-lite"/>
    </source>
</evidence>
<dbReference type="InterPro" id="IPR040632">
    <property type="entry name" value="Sulfotransfer_4"/>
</dbReference>
<dbReference type="PANTHER" id="PTHR36978:SF4">
    <property type="entry name" value="P-LOOP CONTAINING NUCLEOSIDE TRIPHOSPHATE HYDROLASE PROTEIN"/>
    <property type="match status" value="1"/>
</dbReference>
<dbReference type="Gene3D" id="3.40.50.300">
    <property type="entry name" value="P-loop containing nucleotide triphosphate hydrolases"/>
    <property type="match status" value="1"/>
</dbReference>
<dbReference type="RefSeq" id="WP_141847517.1">
    <property type="nucleotide sequence ID" value="NZ_BAAAPR010000002.1"/>
</dbReference>
<dbReference type="EMBL" id="VFMN01000001">
    <property type="protein sequence ID" value="TQJ08070.1"/>
    <property type="molecule type" value="Genomic_DNA"/>
</dbReference>
<sequence length="220" mass="24405">MTDDAVRIIGAGWGRTGTTSVAAALERLGAGPVCHMSRMFTHPDEARLWAAYRRGEPALDRLEPFYRSGVDWPFCWAWRELAQRHPDAPVLLTVRDPHEWYASLTTTVHPRSRPGRVFPGDQPAPEGLALVQLVWDTEFGSWEAVLDEEATVAAYERHVADVRATCPPERLVEWSVGDGWEPLARALGVAVPAEPFPHLNARREAAGSADPPRTRADDRG</sequence>
<evidence type="ECO:0000313" key="3">
    <source>
        <dbReference type="Proteomes" id="UP000317893"/>
    </source>
</evidence>
<dbReference type="Pfam" id="PF17784">
    <property type="entry name" value="Sulfotransfer_4"/>
    <property type="match status" value="1"/>
</dbReference>
<organism evidence="2 3">
    <name type="scientific">Lapillicoccus jejuensis</name>
    <dbReference type="NCBI Taxonomy" id="402171"/>
    <lineage>
        <taxon>Bacteria</taxon>
        <taxon>Bacillati</taxon>
        <taxon>Actinomycetota</taxon>
        <taxon>Actinomycetes</taxon>
        <taxon>Micrococcales</taxon>
        <taxon>Intrasporangiaceae</taxon>
        <taxon>Lapillicoccus</taxon>
    </lineage>
</organism>
<keyword evidence="3" id="KW-1185">Reference proteome</keyword>
<dbReference type="PANTHER" id="PTHR36978">
    <property type="entry name" value="P-LOOP CONTAINING NUCLEOTIDE TRIPHOSPHATE HYDROLASE"/>
    <property type="match status" value="1"/>
</dbReference>
<proteinExistence type="predicted"/>
<feature type="region of interest" description="Disordered" evidence="1">
    <location>
        <begin position="200"/>
        <end position="220"/>
    </location>
</feature>
<name>A0A542DY94_9MICO</name>
<evidence type="ECO:0000313" key="2">
    <source>
        <dbReference type="EMBL" id="TQJ08070.1"/>
    </source>
</evidence>
<dbReference type="OrthoDB" id="5145848at2"/>
<evidence type="ECO:0008006" key="4">
    <source>
        <dbReference type="Google" id="ProtNLM"/>
    </source>
</evidence>
<gene>
    <name evidence="2" type="ORF">FB458_1150</name>
</gene>
<protein>
    <recommendedName>
        <fullName evidence="4">Sulfotransferase family protein</fullName>
    </recommendedName>
</protein>
<accession>A0A542DY94</accession>
<dbReference type="AlphaFoldDB" id="A0A542DY94"/>
<dbReference type="Proteomes" id="UP000317893">
    <property type="component" value="Unassembled WGS sequence"/>
</dbReference>
<dbReference type="SUPFAM" id="SSF52540">
    <property type="entry name" value="P-loop containing nucleoside triphosphate hydrolases"/>
    <property type="match status" value="1"/>
</dbReference>
<comment type="caution">
    <text evidence="2">The sequence shown here is derived from an EMBL/GenBank/DDBJ whole genome shotgun (WGS) entry which is preliminary data.</text>
</comment>